<reference evidence="9 10" key="1">
    <citation type="journal article" date="2014" name="Nat. Commun.">
        <title>Klebsormidium flaccidum genome reveals primary factors for plant terrestrial adaptation.</title>
        <authorList>
            <person name="Hori K."/>
            <person name="Maruyama F."/>
            <person name="Fujisawa T."/>
            <person name="Togashi T."/>
            <person name="Yamamoto N."/>
            <person name="Seo M."/>
            <person name="Sato S."/>
            <person name="Yamada T."/>
            <person name="Mori H."/>
            <person name="Tajima N."/>
            <person name="Moriyama T."/>
            <person name="Ikeuchi M."/>
            <person name="Watanabe M."/>
            <person name="Wada H."/>
            <person name="Kobayashi K."/>
            <person name="Saito M."/>
            <person name="Masuda T."/>
            <person name="Sasaki-Sekimoto Y."/>
            <person name="Mashiguchi K."/>
            <person name="Awai K."/>
            <person name="Shimojima M."/>
            <person name="Masuda S."/>
            <person name="Iwai M."/>
            <person name="Nobusawa T."/>
            <person name="Narise T."/>
            <person name="Kondo S."/>
            <person name="Saito H."/>
            <person name="Sato R."/>
            <person name="Murakawa M."/>
            <person name="Ihara Y."/>
            <person name="Oshima-Yamada Y."/>
            <person name="Ohtaka K."/>
            <person name="Satoh M."/>
            <person name="Sonobe K."/>
            <person name="Ishii M."/>
            <person name="Ohtani R."/>
            <person name="Kanamori-Sato M."/>
            <person name="Honoki R."/>
            <person name="Miyazaki D."/>
            <person name="Mochizuki H."/>
            <person name="Umetsu J."/>
            <person name="Higashi K."/>
            <person name="Shibata D."/>
            <person name="Kamiya Y."/>
            <person name="Sato N."/>
            <person name="Nakamura Y."/>
            <person name="Tabata S."/>
            <person name="Ida S."/>
            <person name="Kurokawa K."/>
            <person name="Ohta H."/>
        </authorList>
    </citation>
    <scope>NUCLEOTIDE SEQUENCE [LARGE SCALE GENOMIC DNA]</scope>
    <source>
        <strain evidence="9 10">NIES-2285</strain>
    </source>
</reference>
<evidence type="ECO:0000256" key="1">
    <source>
        <dbReference type="ARBA" id="ARBA00022723"/>
    </source>
</evidence>
<dbReference type="PROSITE" id="PS50157">
    <property type="entry name" value="ZINC_FINGER_C2H2_2"/>
    <property type="match status" value="2"/>
</dbReference>
<evidence type="ECO:0000259" key="8">
    <source>
        <dbReference type="PROSITE" id="PS50157"/>
    </source>
</evidence>
<dbReference type="Pfam" id="PF21366">
    <property type="entry name" value="TRAFD1-XIAF1_ZnF"/>
    <property type="match status" value="1"/>
</dbReference>
<dbReference type="InterPro" id="IPR042299">
    <property type="entry name" value="Ufd1-like_Nn"/>
</dbReference>
<evidence type="ECO:0000256" key="6">
    <source>
        <dbReference type="PROSITE-ProRule" id="PRU00042"/>
    </source>
</evidence>
<dbReference type="Gene3D" id="2.40.40.50">
    <property type="entry name" value="Ubiquitin fusion degradation protein UFD1, N-terminal domain"/>
    <property type="match status" value="1"/>
</dbReference>
<dbReference type="InterPro" id="IPR006642">
    <property type="entry name" value="Rad18_UBZ4"/>
</dbReference>
<dbReference type="InterPro" id="IPR013087">
    <property type="entry name" value="Znf_C2H2_type"/>
</dbReference>
<dbReference type="GO" id="GO:0008270">
    <property type="term" value="F:zinc ion binding"/>
    <property type="evidence" value="ECO:0007669"/>
    <property type="project" value="UniProtKB-KW"/>
</dbReference>
<dbReference type="GO" id="GO:0006281">
    <property type="term" value="P:DNA repair"/>
    <property type="evidence" value="ECO:0007669"/>
    <property type="project" value="UniProtKB-KW"/>
</dbReference>
<dbReference type="EMBL" id="DF237909">
    <property type="protein sequence ID" value="GAQ92264.1"/>
    <property type="molecule type" value="Genomic_DNA"/>
</dbReference>
<evidence type="ECO:0000313" key="10">
    <source>
        <dbReference type="Proteomes" id="UP000054558"/>
    </source>
</evidence>
<keyword evidence="4" id="KW-0862">Zinc</keyword>
<dbReference type="OMA" id="LIFPTRH"/>
<dbReference type="InterPro" id="IPR055418">
    <property type="entry name" value="UFD1_N2"/>
</dbReference>
<evidence type="ECO:0000256" key="2">
    <source>
        <dbReference type="ARBA" id="ARBA00022763"/>
    </source>
</evidence>
<dbReference type="SMART" id="SM00355">
    <property type="entry name" value="ZnF_C2H2"/>
    <property type="match status" value="4"/>
</dbReference>
<dbReference type="GO" id="GO:0003677">
    <property type="term" value="F:DNA binding"/>
    <property type="evidence" value="ECO:0007669"/>
    <property type="project" value="InterPro"/>
</dbReference>
<evidence type="ECO:0000313" key="9">
    <source>
        <dbReference type="EMBL" id="GAQ92264.1"/>
    </source>
</evidence>
<feature type="region of interest" description="Disordered" evidence="7">
    <location>
        <begin position="658"/>
        <end position="693"/>
    </location>
</feature>
<feature type="domain" description="C2H2-type" evidence="8">
    <location>
        <begin position="709"/>
        <end position="732"/>
    </location>
</feature>
<dbReference type="GO" id="GO:0034098">
    <property type="term" value="C:VCP-NPL4-UFD1 AAA ATPase complex"/>
    <property type="evidence" value="ECO:0000318"/>
    <property type="project" value="GO_Central"/>
</dbReference>
<keyword evidence="1" id="KW-0479">Metal-binding</keyword>
<evidence type="ECO:0000256" key="4">
    <source>
        <dbReference type="ARBA" id="ARBA00022833"/>
    </source>
</evidence>
<evidence type="ECO:0000256" key="3">
    <source>
        <dbReference type="ARBA" id="ARBA00022771"/>
    </source>
</evidence>
<protein>
    <submittedName>
        <fullName evidence="9">Ubiquitin fusion degradation UFD1 family protein</fullName>
    </submittedName>
</protein>
<dbReference type="InterPro" id="IPR013083">
    <property type="entry name" value="Znf_RING/FYVE/PHD"/>
</dbReference>
<dbReference type="Pfam" id="PF23580">
    <property type="entry name" value="Znf_XAF1_N"/>
    <property type="match status" value="1"/>
</dbReference>
<sequence length="732" mass="78749">MDYEIKAAAKKLEAEQKARLERTRRRLEQERKAKDEAKRRQEAFEEEHRKRRLADAVAAEAARKKLEDEISAGQGIRFTRRLRTSLLPGHNVTSSGDKITLPQSVLADLQMQGALDKGPIFFEIVTSEVAARREAQTAAEAAAALIGPGDRVADSQEEATGRTHAGVLEFTSEEGFVGLPRHVANCLWGQDLGELGWEGRDVVVKYVRLSKGTYAKLQPAGNTEFADVANHKAALETALRTHATLTVGDVLVVRHGGVDYELRVVELRPAPQVTVIDTDMEVDIEPTVERAEVLKRSELKIGAAPVSGEISEGNTRFFRFPLDSASASAITEGTSNLVITLEGSGEGADADLYVAAHPNLHPNPHSHQFSSHDVGTKTVIISGDALRTLSPTDGQLSFGVGVHGYKGTTKFRLSVTLKEQETKGQKLGGSGAAEALPGAGYTSCPNCGQTIPAASAVLHGAYCRRHNAVCPFPGCGLVLRRDEMKNHVHCEQCGKGLAAGGELEKHVRVHHTPLKCECGAELVMEDMVRHKAEDCPLRSIMCRFCGDLVPAGGVPDDYRDRIQGLSAHEASCGSRTATCEDCGRSIMLKNFDVHRAAVHGQSTKGSLLPQLPVETPIASREAGTAASSGPASVECPVCGRSFSGSDAQMVLNRHLDEHFNPAPSEEKPTTAVEGGRNGASTSEDVEMLDPPVVPPISVPNDALRRRLDVECPICGESVHSERDLSMHIDAVH</sequence>
<dbReference type="Gene3D" id="3.30.40.10">
    <property type="entry name" value="Zinc/RING finger domain, C3HC4 (zinc finger)"/>
    <property type="match status" value="1"/>
</dbReference>
<dbReference type="PROSITE" id="PS00028">
    <property type="entry name" value="ZINC_FINGER_C2H2_1"/>
    <property type="match status" value="1"/>
</dbReference>
<dbReference type="InterPro" id="IPR004854">
    <property type="entry name" value="Ufd1-like"/>
</dbReference>
<evidence type="ECO:0000256" key="5">
    <source>
        <dbReference type="ARBA" id="ARBA00023204"/>
    </source>
</evidence>
<dbReference type="GO" id="GO:0031593">
    <property type="term" value="F:polyubiquitin modification-dependent protein binding"/>
    <property type="evidence" value="ECO:0000318"/>
    <property type="project" value="GO_Central"/>
</dbReference>
<dbReference type="STRING" id="105231.A0A1Y1INF2"/>
<dbReference type="AlphaFoldDB" id="A0A1Y1INF2"/>
<dbReference type="GO" id="GO:0006511">
    <property type="term" value="P:ubiquitin-dependent protein catabolic process"/>
    <property type="evidence" value="ECO:0007669"/>
    <property type="project" value="InterPro"/>
</dbReference>
<keyword evidence="3 6" id="KW-0863">Zinc-finger</keyword>
<dbReference type="SMART" id="SM00734">
    <property type="entry name" value="ZnF_Rad18"/>
    <property type="match status" value="2"/>
</dbReference>
<proteinExistence type="predicted"/>
<evidence type="ECO:0000256" key="7">
    <source>
        <dbReference type="SAM" id="MobiDB-lite"/>
    </source>
</evidence>
<dbReference type="InterPro" id="IPR049439">
    <property type="entry name" value="TRAFD1-XIAF1_Znf"/>
</dbReference>
<dbReference type="PANTHER" id="PTHR12555">
    <property type="entry name" value="UBIQUITIN FUSION DEGRADATON PROTEIN 1"/>
    <property type="match status" value="1"/>
</dbReference>
<feature type="compositionally biased region" description="Basic and acidic residues" evidence="7">
    <location>
        <begin position="658"/>
        <end position="668"/>
    </location>
</feature>
<keyword evidence="5" id="KW-0234">DNA repair</keyword>
<name>A0A1Y1INF2_KLENI</name>
<dbReference type="Pfam" id="PF24842">
    <property type="entry name" value="UFD1_N2"/>
    <property type="match status" value="1"/>
</dbReference>
<organism evidence="9 10">
    <name type="scientific">Klebsormidium nitens</name>
    <name type="common">Green alga</name>
    <name type="synonym">Ulothrix nitens</name>
    <dbReference type="NCBI Taxonomy" id="105231"/>
    <lineage>
        <taxon>Eukaryota</taxon>
        <taxon>Viridiplantae</taxon>
        <taxon>Streptophyta</taxon>
        <taxon>Klebsormidiophyceae</taxon>
        <taxon>Klebsormidiales</taxon>
        <taxon>Klebsormidiaceae</taxon>
        <taxon>Klebsormidium</taxon>
    </lineage>
</organism>
<accession>A0A1Y1INF2</accession>
<dbReference type="GO" id="GO:0036503">
    <property type="term" value="P:ERAD pathway"/>
    <property type="evidence" value="ECO:0000318"/>
    <property type="project" value="GO_Central"/>
</dbReference>
<keyword evidence="10" id="KW-1185">Reference proteome</keyword>
<dbReference type="Gene3D" id="3.10.330.10">
    <property type="match status" value="1"/>
</dbReference>
<dbReference type="Proteomes" id="UP000054558">
    <property type="component" value="Unassembled WGS sequence"/>
</dbReference>
<feature type="domain" description="C2H2-type" evidence="8">
    <location>
        <begin position="488"/>
        <end position="510"/>
    </location>
</feature>
<dbReference type="Gene3D" id="3.30.160.60">
    <property type="entry name" value="Classic Zinc Finger"/>
    <property type="match status" value="1"/>
</dbReference>
<dbReference type="OrthoDB" id="422728at2759"/>
<feature type="region of interest" description="Disordered" evidence="7">
    <location>
        <begin position="20"/>
        <end position="47"/>
    </location>
</feature>
<gene>
    <name evidence="9" type="ORF">KFL_009600050</name>
</gene>
<keyword evidence="2" id="KW-0227">DNA damage</keyword>
<dbReference type="PANTHER" id="PTHR12555:SF27">
    <property type="entry name" value="UBIQUITIN FUSION DEGRADATION UFD1 FAMILY PROTEIN"/>
    <property type="match status" value="1"/>
</dbReference>